<evidence type="ECO:0000313" key="2">
    <source>
        <dbReference type="EMBL" id="EGT57587.1"/>
    </source>
</evidence>
<dbReference type="InParanoid" id="G0NCM5"/>
<evidence type="ECO:0000256" key="1">
    <source>
        <dbReference type="SAM" id="MobiDB-lite"/>
    </source>
</evidence>
<dbReference type="eggNOG" id="KOG2919">
    <property type="taxonomic scope" value="Eukaryota"/>
</dbReference>
<dbReference type="STRING" id="135651.G0NCM5"/>
<keyword evidence="3" id="KW-1185">Reference proteome</keyword>
<feature type="compositionally biased region" description="Basic and acidic residues" evidence="1">
    <location>
        <begin position="22"/>
        <end position="40"/>
    </location>
</feature>
<protein>
    <submittedName>
        <fullName evidence="2">Uncharacterized protein</fullName>
    </submittedName>
</protein>
<dbReference type="Proteomes" id="UP000008068">
    <property type="component" value="Unassembled WGS sequence"/>
</dbReference>
<dbReference type="EMBL" id="GL379863">
    <property type="protein sequence ID" value="EGT57587.1"/>
    <property type="molecule type" value="Genomic_DNA"/>
</dbReference>
<dbReference type="AlphaFoldDB" id="G0NCM5"/>
<organism evidence="3">
    <name type="scientific">Caenorhabditis brenneri</name>
    <name type="common">Nematode worm</name>
    <dbReference type="NCBI Taxonomy" id="135651"/>
    <lineage>
        <taxon>Eukaryota</taxon>
        <taxon>Metazoa</taxon>
        <taxon>Ecdysozoa</taxon>
        <taxon>Nematoda</taxon>
        <taxon>Chromadorea</taxon>
        <taxon>Rhabditida</taxon>
        <taxon>Rhabditina</taxon>
        <taxon>Rhabditomorpha</taxon>
        <taxon>Rhabditoidea</taxon>
        <taxon>Rhabditidae</taxon>
        <taxon>Peloderinae</taxon>
        <taxon>Caenorhabditis</taxon>
    </lineage>
</organism>
<evidence type="ECO:0000313" key="3">
    <source>
        <dbReference type="Proteomes" id="UP000008068"/>
    </source>
</evidence>
<dbReference type="HOGENOM" id="CLU_1391355_0_0_1"/>
<proteinExistence type="predicted"/>
<feature type="region of interest" description="Disordered" evidence="1">
    <location>
        <begin position="1"/>
        <end position="49"/>
    </location>
</feature>
<accession>G0NCM5</accession>
<feature type="compositionally biased region" description="Low complexity" evidence="1">
    <location>
        <begin position="1"/>
        <end position="17"/>
    </location>
</feature>
<dbReference type="InterPro" id="IPR036322">
    <property type="entry name" value="WD40_repeat_dom_sf"/>
</dbReference>
<dbReference type="InterPro" id="IPR015943">
    <property type="entry name" value="WD40/YVTN_repeat-like_dom_sf"/>
</dbReference>
<reference evidence="3" key="1">
    <citation type="submission" date="2011-07" db="EMBL/GenBank/DDBJ databases">
        <authorList>
            <consortium name="Caenorhabditis brenneri Sequencing and Analysis Consortium"/>
            <person name="Wilson R.K."/>
        </authorList>
    </citation>
    <scope>NUCLEOTIDE SEQUENCE [LARGE SCALE GENOMIC DNA]</scope>
    <source>
        <strain evidence="3">PB2801</strain>
    </source>
</reference>
<dbReference type="Gene3D" id="2.130.10.10">
    <property type="entry name" value="YVTN repeat-like/Quinoprotein amine dehydrogenase"/>
    <property type="match status" value="1"/>
</dbReference>
<dbReference type="SUPFAM" id="SSF50978">
    <property type="entry name" value="WD40 repeat-like"/>
    <property type="match status" value="1"/>
</dbReference>
<gene>
    <name evidence="2" type="ORF">CAEBREN_19077</name>
</gene>
<sequence>MATELNQLSTQSQSSESEGVEEEKIEKTEKLEEEKLEEPPARPMNRKEKRRLQRLKELETGEIVVKKKVTEVLEVAKIPKRLEKIFCDTATFSSYSAKFGYSATRTNNFVHFSLQNPTGTHAIVGSQDRYIRVYGLENEVAVQWKHNTGNLILDSCWESSGKGVFSTSKLRPIQLFETETGTILGAYNGKDAGVSG</sequence>
<name>G0NCM5_CAEBE</name>